<geneLocation type="plasmid" evidence="6 7">
    <name>pDAETH-2</name>
</geneLocation>
<organism evidence="6 7">
    <name type="scientific">Deinococcus aetherius</name>
    <dbReference type="NCBI Taxonomy" id="200252"/>
    <lineage>
        <taxon>Bacteria</taxon>
        <taxon>Thermotogati</taxon>
        <taxon>Deinococcota</taxon>
        <taxon>Deinococci</taxon>
        <taxon>Deinococcales</taxon>
        <taxon>Deinococcaceae</taxon>
        <taxon>Deinococcus</taxon>
    </lineage>
</organism>
<accession>A0ABM8AJL9</accession>
<dbReference type="Pfam" id="PF13411">
    <property type="entry name" value="MerR_1"/>
    <property type="match status" value="1"/>
</dbReference>
<feature type="domain" description="HTH merR-type" evidence="5">
    <location>
        <begin position="9"/>
        <end position="75"/>
    </location>
</feature>
<proteinExistence type="predicted"/>
<evidence type="ECO:0000313" key="6">
    <source>
        <dbReference type="EMBL" id="BDP43998.1"/>
    </source>
</evidence>
<evidence type="ECO:0000259" key="5">
    <source>
        <dbReference type="PROSITE" id="PS50937"/>
    </source>
</evidence>
<dbReference type="SMART" id="SM00422">
    <property type="entry name" value="HTH_MERR"/>
    <property type="match status" value="1"/>
</dbReference>
<dbReference type="PRINTS" id="PR00040">
    <property type="entry name" value="HTHMERR"/>
</dbReference>
<dbReference type="Proteomes" id="UP001064971">
    <property type="component" value="Plasmid pDAETH-2"/>
</dbReference>
<keyword evidence="6" id="KW-0614">Plasmid</keyword>
<evidence type="ECO:0000256" key="3">
    <source>
        <dbReference type="ARBA" id="ARBA00023125"/>
    </source>
</evidence>
<keyword evidence="2" id="KW-0805">Transcription regulation</keyword>
<dbReference type="InterPro" id="IPR009061">
    <property type="entry name" value="DNA-bd_dom_put_sf"/>
</dbReference>
<evidence type="ECO:0000256" key="2">
    <source>
        <dbReference type="ARBA" id="ARBA00023015"/>
    </source>
</evidence>
<dbReference type="PANTHER" id="PTHR30204:SF69">
    <property type="entry name" value="MERR-FAMILY TRANSCRIPTIONAL REGULATOR"/>
    <property type="match status" value="1"/>
</dbReference>
<reference evidence="6" key="1">
    <citation type="submission" date="2022-07" db="EMBL/GenBank/DDBJ databases">
        <title>Complete Genome Sequence of the Radioresistant Bacterium Deinococcus aetherius ST0316, Isolated from the Air Dust collected in Lower Stratosphere above Japan.</title>
        <authorList>
            <person name="Satoh K."/>
            <person name="Hagiwara K."/>
            <person name="Katsumata K."/>
            <person name="Kubo A."/>
            <person name="Yokobori S."/>
            <person name="Yamagishi A."/>
            <person name="Oono Y."/>
            <person name="Narumi I."/>
        </authorList>
    </citation>
    <scope>NUCLEOTIDE SEQUENCE</scope>
    <source>
        <strain evidence="6">ST0316</strain>
        <plasmid evidence="6">pDAETH-2</plasmid>
    </source>
</reference>
<dbReference type="RefSeq" id="WP_264778363.1">
    <property type="nucleotide sequence ID" value="NZ_AP026562.1"/>
</dbReference>
<evidence type="ECO:0000256" key="4">
    <source>
        <dbReference type="ARBA" id="ARBA00023163"/>
    </source>
</evidence>
<dbReference type="Gene3D" id="1.10.1660.10">
    <property type="match status" value="1"/>
</dbReference>
<keyword evidence="3" id="KW-0238">DNA-binding</keyword>
<evidence type="ECO:0000256" key="1">
    <source>
        <dbReference type="ARBA" id="ARBA00022491"/>
    </source>
</evidence>
<dbReference type="PROSITE" id="PS50937">
    <property type="entry name" value="HTH_MERR_2"/>
    <property type="match status" value="1"/>
</dbReference>
<dbReference type="InterPro" id="IPR000551">
    <property type="entry name" value="MerR-type_HTH_dom"/>
</dbReference>
<dbReference type="EMBL" id="AP026562">
    <property type="protein sequence ID" value="BDP43998.1"/>
    <property type="molecule type" value="Genomic_DNA"/>
</dbReference>
<protein>
    <submittedName>
        <fullName evidence="6">Heavy metal-responsive transcriptional regulator</fullName>
    </submittedName>
</protein>
<dbReference type="InterPro" id="IPR047057">
    <property type="entry name" value="MerR_fam"/>
</dbReference>
<keyword evidence="4" id="KW-0804">Transcription</keyword>
<evidence type="ECO:0000313" key="7">
    <source>
        <dbReference type="Proteomes" id="UP001064971"/>
    </source>
</evidence>
<gene>
    <name evidence="6" type="ORF">DAETH_39670</name>
</gene>
<name>A0ABM8AJL9_9DEIO</name>
<sequence>MRYESGGASIGRLAQITGETVKTLRYWTDLGLLPCERRDTGYRVYGPDATSCVRFIRSAQQVGFSLQEIARVLGAQAQGTKPCSEVQQALAAHLVAVRVQLAQLQALEGVLVERLTYAQAHPDPVCDSPGCVYLNPQG</sequence>
<dbReference type="PANTHER" id="PTHR30204">
    <property type="entry name" value="REDOX-CYCLING DRUG-SENSING TRANSCRIPTIONAL ACTIVATOR SOXR"/>
    <property type="match status" value="1"/>
</dbReference>
<dbReference type="SUPFAM" id="SSF46955">
    <property type="entry name" value="Putative DNA-binding domain"/>
    <property type="match status" value="1"/>
</dbReference>
<keyword evidence="7" id="KW-1185">Reference proteome</keyword>
<keyword evidence="1" id="KW-0678">Repressor</keyword>